<feature type="binding site" evidence="8">
    <location>
        <position position="39"/>
    </location>
    <ligand>
        <name>S-adenosyl-L-methionine</name>
        <dbReference type="ChEBI" id="CHEBI:59789"/>
    </ligand>
</feature>
<feature type="binding site" evidence="8">
    <location>
        <position position="66"/>
    </location>
    <ligand>
        <name>S-adenosyl-L-methionine</name>
        <dbReference type="ChEBI" id="CHEBI:59789"/>
    </ligand>
</feature>
<feature type="binding site" evidence="8">
    <location>
        <position position="41"/>
    </location>
    <ligand>
        <name>S-adenosyl-L-methionine</name>
        <dbReference type="ChEBI" id="CHEBI:59789"/>
    </ligand>
</feature>
<feature type="binding site" evidence="8">
    <location>
        <position position="87"/>
    </location>
    <ligand>
        <name>S-adenosyl-L-methionine</name>
        <dbReference type="ChEBI" id="CHEBI:59789"/>
    </ligand>
</feature>
<dbReference type="PANTHER" id="PTHR11727:SF7">
    <property type="entry name" value="DIMETHYLADENOSINE TRANSFERASE-RELATED"/>
    <property type="match status" value="1"/>
</dbReference>
<dbReference type="NCBIfam" id="TIGR00755">
    <property type="entry name" value="ksgA"/>
    <property type="match status" value="1"/>
</dbReference>
<evidence type="ECO:0000256" key="4">
    <source>
        <dbReference type="ARBA" id="ARBA00022679"/>
    </source>
</evidence>
<dbReference type="EC" id="2.1.1.-" evidence="9"/>
<dbReference type="SUPFAM" id="SSF53335">
    <property type="entry name" value="S-adenosyl-L-methionine-dependent methyltransferases"/>
    <property type="match status" value="1"/>
</dbReference>
<keyword evidence="3 8" id="KW-0489">Methyltransferase</keyword>
<evidence type="ECO:0000256" key="6">
    <source>
        <dbReference type="ARBA" id="ARBA00022884"/>
    </source>
</evidence>
<evidence type="ECO:0000256" key="8">
    <source>
        <dbReference type="PROSITE-ProRule" id="PRU01026"/>
    </source>
</evidence>
<evidence type="ECO:0000256" key="7">
    <source>
        <dbReference type="ARBA" id="ARBA00049478"/>
    </source>
</evidence>
<comment type="similarity">
    <text evidence="8 9">Belongs to the class I-like SAM-binding methyltransferase superfamily. rRNA adenine N(6)-methyltransferase family.</text>
</comment>
<dbReference type="InterPro" id="IPR020598">
    <property type="entry name" value="rRNA_Ade_methylase_Trfase_N"/>
</dbReference>
<feature type="domain" description="Ribosomal RNA adenine methylase transferase N-terminal" evidence="11">
    <location>
        <begin position="46"/>
        <end position="216"/>
    </location>
</feature>
<comment type="catalytic activity">
    <reaction evidence="7">
        <text>adenosine(1779)/adenosine(1780) in 18S rRNA + 4 S-adenosyl-L-methionine = N(6)-dimethyladenosine(1779)/N(6)-dimethyladenosine(1780) in 18S rRNA + 4 S-adenosyl-L-homocysteine + 4 H(+)</text>
        <dbReference type="Rhea" id="RHEA:42780"/>
        <dbReference type="Rhea" id="RHEA-COMP:10234"/>
        <dbReference type="Rhea" id="RHEA-COMP:10236"/>
        <dbReference type="ChEBI" id="CHEBI:15378"/>
        <dbReference type="ChEBI" id="CHEBI:57856"/>
        <dbReference type="ChEBI" id="CHEBI:59789"/>
        <dbReference type="ChEBI" id="CHEBI:74411"/>
        <dbReference type="ChEBI" id="CHEBI:74493"/>
        <dbReference type="EC" id="2.1.1.183"/>
    </reaction>
</comment>
<dbReference type="OrthoDB" id="74991at2759"/>
<reference evidence="12 13" key="1">
    <citation type="journal article" date="2015" name="Genome Biol. Evol.">
        <title>Phylogenomic analyses indicate that early fungi evolved digesting cell walls of algal ancestors of land plants.</title>
        <authorList>
            <person name="Chang Y."/>
            <person name="Wang S."/>
            <person name="Sekimoto S."/>
            <person name="Aerts A.L."/>
            <person name="Choi C."/>
            <person name="Clum A."/>
            <person name="LaButti K.M."/>
            <person name="Lindquist E.A."/>
            <person name="Yee Ngan C."/>
            <person name="Ohm R.A."/>
            <person name="Salamov A.A."/>
            <person name="Grigoriev I.V."/>
            <person name="Spatafora J.W."/>
            <person name="Berbee M.L."/>
        </authorList>
    </citation>
    <scope>NUCLEOTIDE SEQUENCE [LARGE SCALE GENOMIC DNA]</scope>
    <source>
        <strain evidence="12 13">JEL478</strain>
    </source>
</reference>
<sequence length="412" mass="44723">MPKAAPTFIDKTKTLGKRSASGGAGKASNPLFNKDLGQHILKNPLVVTTMIEKANIKSTDTVLEIGPGTGNLTVKLLEKAKKVIAVEFDPRMAAELQKRVQSNPTLRTRLHLIVGDFLKLDPLPYFDVCVSNTPYQISAPLVMKLVETGGWRHALLMFQREFALRLAAKPGDTLWCRLSAYSQLLCRVDHAIKVSRNSFRPPPQVESSVVLLTPTYPRPQIDLASYDGLLRAVFNRPNKTVRANMGGRGVAKVLEANWVAAGGAAVVGAEQGKNEVKQMEVTDARKEPKSTGKNKLPAMDGFLDLLAQKSSDFLSLPDIPALAAPSPVTFTDEDDAMEDAEAELTPIPAEDDADSDISLDDADPAGAASPFRRHVNEILEKSGYAKKRAAKMDVTELLGLLEVMEEGGVRFA</sequence>
<dbReference type="CDD" id="cd02440">
    <property type="entry name" value="AdoMet_MTases"/>
    <property type="match status" value="1"/>
</dbReference>
<organism evidence="12 13">
    <name type="scientific">Gonapodya prolifera (strain JEL478)</name>
    <name type="common">Monoblepharis prolifera</name>
    <dbReference type="NCBI Taxonomy" id="1344416"/>
    <lineage>
        <taxon>Eukaryota</taxon>
        <taxon>Fungi</taxon>
        <taxon>Fungi incertae sedis</taxon>
        <taxon>Chytridiomycota</taxon>
        <taxon>Chytridiomycota incertae sedis</taxon>
        <taxon>Monoblepharidomycetes</taxon>
        <taxon>Monoblepharidales</taxon>
        <taxon>Gonapodyaceae</taxon>
        <taxon>Gonapodya</taxon>
    </lineage>
</organism>
<dbReference type="InterPro" id="IPR011530">
    <property type="entry name" value="rRNA_adenine_dimethylase"/>
</dbReference>
<dbReference type="SMART" id="SM00650">
    <property type="entry name" value="rADc"/>
    <property type="match status" value="1"/>
</dbReference>
<dbReference type="InterPro" id="IPR029063">
    <property type="entry name" value="SAM-dependent_MTases_sf"/>
</dbReference>
<dbReference type="STRING" id="1344416.A0A139AFP0"/>
<comment type="function">
    <text evidence="1">Specifically dimethylates two adjacent adenosines in the loop of a conserved hairpin near the 3'-end of 18S rRNA in the 40S particle.</text>
</comment>
<keyword evidence="5 8" id="KW-0949">S-adenosyl-L-methionine</keyword>
<dbReference type="Gene3D" id="1.10.8.480">
    <property type="match status" value="2"/>
</dbReference>
<dbReference type="PROSITE" id="PS51689">
    <property type="entry name" value="SAM_RNA_A_N6_MT"/>
    <property type="match status" value="1"/>
</dbReference>
<keyword evidence="2 9" id="KW-0698">rRNA processing</keyword>
<dbReference type="Proteomes" id="UP000070544">
    <property type="component" value="Unassembled WGS sequence"/>
</dbReference>
<proteinExistence type="inferred from homology"/>
<evidence type="ECO:0000313" key="13">
    <source>
        <dbReference type="Proteomes" id="UP000070544"/>
    </source>
</evidence>
<feature type="compositionally biased region" description="Acidic residues" evidence="10">
    <location>
        <begin position="349"/>
        <end position="363"/>
    </location>
</feature>
<dbReference type="GO" id="GO:0052909">
    <property type="term" value="F:18S rRNA (adenine(1779)-N(6)/adenine(1780)-N(6))-dimethyltransferase activity"/>
    <property type="evidence" value="ECO:0007669"/>
    <property type="project" value="UniProtKB-EC"/>
</dbReference>
<dbReference type="InterPro" id="IPR020596">
    <property type="entry name" value="rRNA_Ade_Mease_Trfase_CS"/>
</dbReference>
<name>A0A139AFP0_GONPJ</name>
<keyword evidence="13" id="KW-1185">Reference proteome</keyword>
<keyword evidence="6 8" id="KW-0694">RNA-binding</keyword>
<keyword evidence="4 8" id="KW-0808">Transferase</keyword>
<evidence type="ECO:0000313" key="12">
    <source>
        <dbReference type="EMBL" id="KXS15384.1"/>
    </source>
</evidence>
<protein>
    <recommendedName>
        <fullName evidence="9">rRNA adenine N(6)-methyltransferase</fullName>
        <ecNumber evidence="9">2.1.1.-</ecNumber>
    </recommendedName>
</protein>
<feature type="binding site" evidence="8">
    <location>
        <position position="116"/>
    </location>
    <ligand>
        <name>S-adenosyl-L-methionine</name>
        <dbReference type="ChEBI" id="CHEBI:59789"/>
    </ligand>
</feature>
<dbReference type="PANTHER" id="PTHR11727">
    <property type="entry name" value="DIMETHYLADENOSINE TRANSFERASE"/>
    <property type="match status" value="1"/>
</dbReference>
<dbReference type="EMBL" id="KQ965762">
    <property type="protein sequence ID" value="KXS15384.1"/>
    <property type="molecule type" value="Genomic_DNA"/>
</dbReference>
<dbReference type="GO" id="GO:0003723">
    <property type="term" value="F:RNA binding"/>
    <property type="evidence" value="ECO:0007669"/>
    <property type="project" value="UniProtKB-UniRule"/>
</dbReference>
<feature type="region of interest" description="Disordered" evidence="10">
    <location>
        <begin position="346"/>
        <end position="369"/>
    </location>
</feature>
<dbReference type="FunFam" id="3.40.50.150:FF:000081">
    <property type="entry name" value="rRNA adenine N(6)-methyltransferase"/>
    <property type="match status" value="1"/>
</dbReference>
<evidence type="ECO:0000259" key="11">
    <source>
        <dbReference type="SMART" id="SM00650"/>
    </source>
</evidence>
<dbReference type="Gene3D" id="3.40.50.150">
    <property type="entry name" value="Vaccinia Virus protein VP39"/>
    <property type="match status" value="1"/>
</dbReference>
<evidence type="ECO:0000256" key="1">
    <source>
        <dbReference type="ARBA" id="ARBA00002977"/>
    </source>
</evidence>
<dbReference type="PROSITE" id="PS01131">
    <property type="entry name" value="RRNA_A_DIMETH"/>
    <property type="match status" value="1"/>
</dbReference>
<evidence type="ECO:0000256" key="5">
    <source>
        <dbReference type="ARBA" id="ARBA00022691"/>
    </source>
</evidence>
<dbReference type="Pfam" id="PF00398">
    <property type="entry name" value="RrnaAD"/>
    <property type="match status" value="1"/>
</dbReference>
<accession>A0A139AFP0</accession>
<dbReference type="AlphaFoldDB" id="A0A139AFP0"/>
<feature type="region of interest" description="Disordered" evidence="10">
    <location>
        <begin position="1"/>
        <end position="28"/>
    </location>
</feature>
<feature type="binding site" evidence="8">
    <location>
        <position position="132"/>
    </location>
    <ligand>
        <name>S-adenosyl-L-methionine</name>
        <dbReference type="ChEBI" id="CHEBI:59789"/>
    </ligand>
</feature>
<evidence type="ECO:0000256" key="10">
    <source>
        <dbReference type="SAM" id="MobiDB-lite"/>
    </source>
</evidence>
<evidence type="ECO:0000256" key="2">
    <source>
        <dbReference type="ARBA" id="ARBA00022552"/>
    </source>
</evidence>
<dbReference type="InterPro" id="IPR001737">
    <property type="entry name" value="KsgA/Erm"/>
</dbReference>
<evidence type="ECO:0000256" key="3">
    <source>
        <dbReference type="ARBA" id="ARBA00022603"/>
    </source>
</evidence>
<evidence type="ECO:0000256" key="9">
    <source>
        <dbReference type="RuleBase" id="RU362106"/>
    </source>
</evidence>
<gene>
    <name evidence="12" type="ORF">M427DRAFT_56742</name>
</gene>